<sequence length="234" mass="23703">MTSLAAMRELSGSQDGFGGDLRFGETGPGAGLRGADKICATIAEKSLPGAGSKTWRAYLSAVAGEDGNQVDAIDRIGEGPWYDRLGRLVANNKEELPNTRPSGADEAIIDDLPNEDGVPNHQPDPGQPEVDNHDTMTGSNTEGRLQSATSTCKDWTSATGDRGSGGPRLGHSWPRGGGGGPGGGMSGAHWISSHDAPGCAPGVNIADTGGPQPGSTTVGSGGGYGGIYCFALTP</sequence>
<feature type="region of interest" description="Disordered" evidence="1">
    <location>
        <begin position="93"/>
        <end position="145"/>
    </location>
</feature>
<evidence type="ECO:0000313" key="2">
    <source>
        <dbReference type="EMBL" id="KYF89591.1"/>
    </source>
</evidence>
<name>A0A150SAZ5_SORCE</name>
<protein>
    <submittedName>
        <fullName evidence="2">Uncharacterized protein</fullName>
    </submittedName>
</protein>
<dbReference type="Proteomes" id="UP000075635">
    <property type="component" value="Unassembled WGS sequence"/>
</dbReference>
<feature type="compositionally biased region" description="Gly residues" evidence="1">
    <location>
        <begin position="15"/>
        <end position="28"/>
    </location>
</feature>
<dbReference type="Gene3D" id="3.10.100.10">
    <property type="entry name" value="Mannose-Binding Protein A, subunit A"/>
    <property type="match status" value="1"/>
</dbReference>
<accession>A0A150SAZ5</accession>
<feature type="region of interest" description="Disordered" evidence="1">
    <location>
        <begin position="1"/>
        <end position="28"/>
    </location>
</feature>
<organism evidence="2 3">
    <name type="scientific">Sorangium cellulosum</name>
    <name type="common">Polyangium cellulosum</name>
    <dbReference type="NCBI Taxonomy" id="56"/>
    <lineage>
        <taxon>Bacteria</taxon>
        <taxon>Pseudomonadati</taxon>
        <taxon>Myxococcota</taxon>
        <taxon>Polyangia</taxon>
        <taxon>Polyangiales</taxon>
        <taxon>Polyangiaceae</taxon>
        <taxon>Sorangium</taxon>
    </lineage>
</organism>
<dbReference type="InterPro" id="IPR016186">
    <property type="entry name" value="C-type_lectin-like/link_sf"/>
</dbReference>
<evidence type="ECO:0000313" key="3">
    <source>
        <dbReference type="Proteomes" id="UP000075635"/>
    </source>
</evidence>
<evidence type="ECO:0000256" key="1">
    <source>
        <dbReference type="SAM" id="MobiDB-lite"/>
    </source>
</evidence>
<gene>
    <name evidence="2" type="ORF">BE17_14550</name>
</gene>
<dbReference type="AlphaFoldDB" id="A0A150SAZ5"/>
<feature type="compositionally biased region" description="Polar residues" evidence="1">
    <location>
        <begin position="135"/>
        <end position="145"/>
    </location>
</feature>
<dbReference type="InterPro" id="IPR016187">
    <property type="entry name" value="CTDL_fold"/>
</dbReference>
<comment type="caution">
    <text evidence="2">The sequence shown here is derived from an EMBL/GenBank/DDBJ whole genome shotgun (WGS) entry which is preliminary data.</text>
</comment>
<dbReference type="EMBL" id="JEMB01001207">
    <property type="protein sequence ID" value="KYF89591.1"/>
    <property type="molecule type" value="Genomic_DNA"/>
</dbReference>
<reference evidence="2 3" key="1">
    <citation type="submission" date="2014-02" db="EMBL/GenBank/DDBJ databases">
        <title>The small core and large imbalanced accessory genome model reveals a collaborative survival strategy of Sorangium cellulosum strains in nature.</title>
        <authorList>
            <person name="Han K."/>
            <person name="Peng R."/>
            <person name="Blom J."/>
            <person name="Li Y.-Z."/>
        </authorList>
    </citation>
    <scope>NUCLEOTIDE SEQUENCE [LARGE SCALE GENOMIC DNA]</scope>
    <source>
        <strain evidence="2 3">So0011-07</strain>
    </source>
</reference>
<dbReference type="SUPFAM" id="SSF56436">
    <property type="entry name" value="C-type lectin-like"/>
    <property type="match status" value="1"/>
</dbReference>
<proteinExistence type="predicted"/>